<reference evidence="2" key="1">
    <citation type="journal article" date="2022" name="bioRxiv">
        <title>Sequencing and chromosome-scale assembly of the giantPleurodeles waltlgenome.</title>
        <authorList>
            <person name="Brown T."/>
            <person name="Elewa A."/>
            <person name="Iarovenko S."/>
            <person name="Subramanian E."/>
            <person name="Araus A.J."/>
            <person name="Petzold A."/>
            <person name="Susuki M."/>
            <person name="Suzuki K.-i.T."/>
            <person name="Hayashi T."/>
            <person name="Toyoda A."/>
            <person name="Oliveira C."/>
            <person name="Osipova E."/>
            <person name="Leigh N.D."/>
            <person name="Simon A."/>
            <person name="Yun M.H."/>
        </authorList>
    </citation>
    <scope>NUCLEOTIDE SEQUENCE</scope>
    <source>
        <strain evidence="2">20211129_DDA</strain>
        <tissue evidence="2">Liver</tissue>
    </source>
</reference>
<organism evidence="2 3">
    <name type="scientific">Pleurodeles waltl</name>
    <name type="common">Iberian ribbed newt</name>
    <dbReference type="NCBI Taxonomy" id="8319"/>
    <lineage>
        <taxon>Eukaryota</taxon>
        <taxon>Metazoa</taxon>
        <taxon>Chordata</taxon>
        <taxon>Craniata</taxon>
        <taxon>Vertebrata</taxon>
        <taxon>Euteleostomi</taxon>
        <taxon>Amphibia</taxon>
        <taxon>Batrachia</taxon>
        <taxon>Caudata</taxon>
        <taxon>Salamandroidea</taxon>
        <taxon>Salamandridae</taxon>
        <taxon>Pleurodelinae</taxon>
        <taxon>Pleurodeles</taxon>
    </lineage>
</organism>
<feature type="region of interest" description="Disordered" evidence="1">
    <location>
        <begin position="38"/>
        <end position="62"/>
    </location>
</feature>
<proteinExistence type="predicted"/>
<dbReference type="Proteomes" id="UP001066276">
    <property type="component" value="Chromosome 6"/>
</dbReference>
<evidence type="ECO:0000256" key="1">
    <source>
        <dbReference type="SAM" id="MobiDB-lite"/>
    </source>
</evidence>
<evidence type="ECO:0000313" key="3">
    <source>
        <dbReference type="Proteomes" id="UP001066276"/>
    </source>
</evidence>
<protein>
    <submittedName>
        <fullName evidence="2">Uncharacterized protein</fullName>
    </submittedName>
</protein>
<dbReference type="EMBL" id="JANPWB010000010">
    <property type="protein sequence ID" value="KAJ1138441.1"/>
    <property type="molecule type" value="Genomic_DNA"/>
</dbReference>
<dbReference type="AlphaFoldDB" id="A0AAV7QD25"/>
<sequence length="92" mass="10470">MQKIEPTLTSAEEKVSQTMRLLEEAGRLDLVAQCDLERGRTQRGRSQRPGARPGSLTQKDEDQHWMRSEKELLHLSACGGRGGQRRLVPIFR</sequence>
<keyword evidence="3" id="KW-1185">Reference proteome</keyword>
<accession>A0AAV7QD25</accession>
<gene>
    <name evidence="2" type="ORF">NDU88_004826</name>
</gene>
<evidence type="ECO:0000313" key="2">
    <source>
        <dbReference type="EMBL" id="KAJ1138441.1"/>
    </source>
</evidence>
<comment type="caution">
    <text evidence="2">The sequence shown here is derived from an EMBL/GenBank/DDBJ whole genome shotgun (WGS) entry which is preliminary data.</text>
</comment>
<name>A0AAV7QD25_PLEWA</name>